<evidence type="ECO:0000259" key="7">
    <source>
        <dbReference type="SMART" id="SM00642"/>
    </source>
</evidence>
<dbReference type="InterPro" id="IPR013780">
    <property type="entry name" value="Glyco_hydro_b"/>
</dbReference>
<gene>
    <name evidence="9" type="primary">glgB_1</name>
    <name evidence="8" type="ORF">CYJ34_09445</name>
    <name evidence="9" type="ORF">NCTC9810_00010</name>
</gene>
<dbReference type="EMBL" id="PKGS01000013">
    <property type="protein sequence ID" value="PKZ14548.1"/>
    <property type="molecule type" value="Genomic_DNA"/>
</dbReference>
<feature type="active site" description="Nucleophile" evidence="6">
    <location>
        <position position="326"/>
    </location>
</feature>
<dbReference type="EC" id="2.4.1.18" evidence="3"/>
<dbReference type="Proteomes" id="UP000234335">
    <property type="component" value="Unassembled WGS sequence"/>
</dbReference>
<keyword evidence="5 9" id="KW-0808">Transferase</keyword>
<keyword evidence="10" id="KW-1185">Reference proteome</keyword>
<dbReference type="PANTHER" id="PTHR43651:SF3">
    <property type="entry name" value="1,4-ALPHA-GLUCAN-BRANCHING ENZYME"/>
    <property type="match status" value="1"/>
</dbReference>
<dbReference type="CDD" id="cd02854">
    <property type="entry name" value="E_set_GBE_euk_N"/>
    <property type="match status" value="1"/>
</dbReference>
<dbReference type="EMBL" id="UFTA01000002">
    <property type="protein sequence ID" value="SUU91737.1"/>
    <property type="molecule type" value="Genomic_DNA"/>
</dbReference>
<evidence type="ECO:0000313" key="9">
    <source>
        <dbReference type="EMBL" id="SUU91737.1"/>
    </source>
</evidence>
<dbReference type="CDD" id="cd11321">
    <property type="entry name" value="AmyAc_bac_euk_BE"/>
    <property type="match status" value="1"/>
</dbReference>
<dbReference type="InterPro" id="IPR004193">
    <property type="entry name" value="Glyco_hydro_13_N"/>
</dbReference>
<evidence type="ECO:0000256" key="5">
    <source>
        <dbReference type="ARBA" id="ARBA00022679"/>
    </source>
</evidence>
<feature type="active site" description="Proton donor" evidence="6">
    <location>
        <position position="380"/>
    </location>
</feature>
<accession>A0A2I1M361</accession>
<dbReference type="Pfam" id="PF02806">
    <property type="entry name" value="Alpha-amylase_C"/>
    <property type="match status" value="1"/>
</dbReference>
<evidence type="ECO:0000313" key="8">
    <source>
        <dbReference type="EMBL" id="PKZ14548.1"/>
    </source>
</evidence>
<dbReference type="OrthoDB" id="9800174at2"/>
<dbReference type="GO" id="GO:0043169">
    <property type="term" value="F:cation binding"/>
    <property type="evidence" value="ECO:0007669"/>
    <property type="project" value="InterPro"/>
</dbReference>
<dbReference type="PANTHER" id="PTHR43651">
    <property type="entry name" value="1,4-ALPHA-GLUCAN-BRANCHING ENZYME"/>
    <property type="match status" value="1"/>
</dbReference>
<dbReference type="GO" id="GO:0005737">
    <property type="term" value="C:cytoplasm"/>
    <property type="evidence" value="ECO:0007669"/>
    <property type="project" value="TreeGrafter"/>
</dbReference>
<dbReference type="Gene3D" id="3.20.20.80">
    <property type="entry name" value="Glycosidases"/>
    <property type="match status" value="1"/>
</dbReference>
<dbReference type="AlphaFoldDB" id="A0A2I1M361"/>
<dbReference type="SMART" id="SM00642">
    <property type="entry name" value="Aamy"/>
    <property type="match status" value="1"/>
</dbReference>
<dbReference type="PIRSF" id="PIRSF000463">
    <property type="entry name" value="GlgB"/>
    <property type="match status" value="1"/>
</dbReference>
<evidence type="ECO:0000313" key="10">
    <source>
        <dbReference type="Proteomes" id="UP000234335"/>
    </source>
</evidence>
<reference evidence="8 10" key="1">
    <citation type="submission" date="2017-12" db="EMBL/GenBank/DDBJ databases">
        <title>Phylogenetic diversity of female urinary microbiome.</title>
        <authorList>
            <person name="Thomas-White K."/>
            <person name="Wolfe A.J."/>
        </authorList>
    </citation>
    <scope>NUCLEOTIDE SEQUENCE [LARGE SCALE GENOMIC DNA]</scope>
    <source>
        <strain evidence="8 10">UMB0119</strain>
    </source>
</reference>
<evidence type="ECO:0000256" key="6">
    <source>
        <dbReference type="PIRSR" id="PIRSR000463-1"/>
    </source>
</evidence>
<dbReference type="InterPro" id="IPR037439">
    <property type="entry name" value="Branching_enzy"/>
</dbReference>
<keyword evidence="4 9" id="KW-0328">Glycosyltransferase</keyword>
<evidence type="ECO:0000313" key="11">
    <source>
        <dbReference type="Proteomes" id="UP000255124"/>
    </source>
</evidence>
<comment type="similarity">
    <text evidence="2">Belongs to the glycosyl hydrolase 13 family. GlgB subfamily.</text>
</comment>
<proteinExistence type="inferred from homology"/>
<evidence type="ECO:0000256" key="1">
    <source>
        <dbReference type="ARBA" id="ARBA00000826"/>
    </source>
</evidence>
<evidence type="ECO:0000256" key="2">
    <source>
        <dbReference type="ARBA" id="ARBA00009000"/>
    </source>
</evidence>
<dbReference type="InterPro" id="IPR014756">
    <property type="entry name" value="Ig_E-set"/>
</dbReference>
<dbReference type="Gene3D" id="2.60.40.10">
    <property type="entry name" value="Immunoglobulins"/>
    <property type="match status" value="1"/>
</dbReference>
<dbReference type="SUPFAM" id="SSF51011">
    <property type="entry name" value="Glycosyl hydrolase domain"/>
    <property type="match status" value="1"/>
</dbReference>
<protein>
    <recommendedName>
        <fullName evidence="3">1,4-alpha-glucan branching enzyme</fullName>
        <ecNumber evidence="3">2.4.1.18</ecNumber>
    </recommendedName>
</protein>
<dbReference type="InterPro" id="IPR006048">
    <property type="entry name" value="A-amylase/branching_C"/>
</dbReference>
<dbReference type="GO" id="GO:0004553">
    <property type="term" value="F:hydrolase activity, hydrolyzing O-glycosyl compounds"/>
    <property type="evidence" value="ECO:0007669"/>
    <property type="project" value="InterPro"/>
</dbReference>
<dbReference type="InterPro" id="IPR006047">
    <property type="entry name" value="GH13_cat_dom"/>
</dbReference>
<evidence type="ECO:0000256" key="4">
    <source>
        <dbReference type="ARBA" id="ARBA00022676"/>
    </source>
</evidence>
<dbReference type="RefSeq" id="WP_101541043.1">
    <property type="nucleotide sequence ID" value="NZ_PKGS01000013.1"/>
</dbReference>
<organism evidence="8 10">
    <name type="scientific">Anaerococcus octavius</name>
    <dbReference type="NCBI Taxonomy" id="54007"/>
    <lineage>
        <taxon>Bacteria</taxon>
        <taxon>Bacillati</taxon>
        <taxon>Bacillota</taxon>
        <taxon>Tissierellia</taxon>
        <taxon>Tissierellales</taxon>
        <taxon>Peptoniphilaceae</taxon>
        <taxon>Anaerococcus</taxon>
    </lineage>
</organism>
<dbReference type="SUPFAM" id="SSF81296">
    <property type="entry name" value="E set domains"/>
    <property type="match status" value="1"/>
</dbReference>
<dbReference type="GO" id="GO:0003844">
    <property type="term" value="F:1,4-alpha-glucan branching enzyme activity"/>
    <property type="evidence" value="ECO:0007669"/>
    <property type="project" value="UniProtKB-EC"/>
</dbReference>
<evidence type="ECO:0000256" key="3">
    <source>
        <dbReference type="ARBA" id="ARBA00012541"/>
    </source>
</evidence>
<dbReference type="Pfam" id="PF00128">
    <property type="entry name" value="Alpha-amylase"/>
    <property type="match status" value="1"/>
</dbReference>
<dbReference type="InterPro" id="IPR013783">
    <property type="entry name" value="Ig-like_fold"/>
</dbReference>
<reference evidence="9 11" key="2">
    <citation type="submission" date="2018-06" db="EMBL/GenBank/DDBJ databases">
        <authorList>
            <consortium name="Pathogen Informatics"/>
            <person name="Doyle S."/>
        </authorList>
    </citation>
    <scope>NUCLEOTIDE SEQUENCE [LARGE SCALE GENOMIC DNA]</scope>
    <source>
        <strain evidence="9 11">NCTC9810</strain>
    </source>
</reference>
<sequence length="665" mass="77775">MAKWEILNIDPWIKDYEDDINLRMSEYEKAKNRLIGEGQTLSDFANAHHYYGFHKTKTGWIYREWAPTADGLYLIGDFNDWDRHAHPMKKINDEDWEISIKGIKTIPHGSRLKVLVDANGKISDRIPLFAKRVERDENGDFAAVMYNPRSKFKWSDADFKIKNDDLLVYEAHIGMAGEEGKVSTYREFEKNILPRIKKAGYNTVQLMAIAEHPYYGSFGYQVSNFYAPSSWYGEINDLKSLVNTAHEMGLNVIMDLVHSHAVKNTIEGINEFDGTDYQFFHQGENGNHPDWDSKLFDYAKPGVAHFLLSNVKYWLEEFHFDGFRFDGVTSMIYKNHGRGISFDHYDKYFSMNTDIEAINYLQMANELAREVKEDVITIAEDMSAMPGMCLPISKGGIGFDYRLAMGMPDFWERTLKKRDEDWDLSNMWYELSTHRPEERRIAYVESHDQALVGSKTIIFTLADQEMYWHMNKDDDNYIVERAIALHKMIRWITITMGSDGYLNFMGNEFGHPEWIDFPREGNGYSFDYAKRQWSLLDNNNLKYEYLANFDKEMLGFIEKYKQLGNMIFRLWIDNDRKVIAYRNKDIVYIYNFHPTNSYDSFAVPIHDMGKFKVVMDTDEVKFGGKGRISHEYIYNTERLAGTDYDGIKIYIPARTALALEKCDNL</sequence>
<dbReference type="Proteomes" id="UP000255124">
    <property type="component" value="Unassembled WGS sequence"/>
</dbReference>
<feature type="domain" description="Glycosyl hydrolase family 13 catalytic" evidence="7">
    <location>
        <begin position="152"/>
        <end position="550"/>
    </location>
</feature>
<dbReference type="GO" id="GO:0005978">
    <property type="term" value="P:glycogen biosynthetic process"/>
    <property type="evidence" value="ECO:0007669"/>
    <property type="project" value="InterPro"/>
</dbReference>
<dbReference type="InterPro" id="IPR017853">
    <property type="entry name" value="GH"/>
</dbReference>
<comment type="catalytic activity">
    <reaction evidence="1">
        <text>Transfers a segment of a (1-&gt;4)-alpha-D-glucan chain to a primary hydroxy group in a similar glucan chain.</text>
        <dbReference type="EC" id="2.4.1.18"/>
    </reaction>
</comment>
<dbReference type="Gene3D" id="2.60.40.1180">
    <property type="entry name" value="Golgi alpha-mannosidase II"/>
    <property type="match status" value="1"/>
</dbReference>
<dbReference type="Pfam" id="PF02922">
    <property type="entry name" value="CBM_48"/>
    <property type="match status" value="1"/>
</dbReference>
<dbReference type="SUPFAM" id="SSF51445">
    <property type="entry name" value="(Trans)glycosidases"/>
    <property type="match status" value="1"/>
</dbReference>
<name>A0A2I1M361_9FIRM</name>